<keyword evidence="1" id="KW-0812">Transmembrane</keyword>
<comment type="caution">
    <text evidence="2">The sequence shown here is derived from an EMBL/GenBank/DDBJ whole genome shotgun (WGS) entry which is preliminary data.</text>
</comment>
<evidence type="ECO:0000256" key="1">
    <source>
        <dbReference type="SAM" id="Phobius"/>
    </source>
</evidence>
<feature type="transmembrane region" description="Helical" evidence="1">
    <location>
        <begin position="60"/>
        <end position="78"/>
    </location>
</feature>
<organism evidence="2 3">
    <name type="scientific">Gleimia europaea ACS-120-V-Col10b</name>
    <dbReference type="NCBI Taxonomy" id="883069"/>
    <lineage>
        <taxon>Bacteria</taxon>
        <taxon>Bacillati</taxon>
        <taxon>Actinomycetota</taxon>
        <taxon>Actinomycetes</taxon>
        <taxon>Actinomycetales</taxon>
        <taxon>Actinomycetaceae</taxon>
        <taxon>Gleimia</taxon>
    </lineage>
</organism>
<evidence type="ECO:0000313" key="2">
    <source>
        <dbReference type="EMBL" id="EPD30559.1"/>
    </source>
</evidence>
<keyword evidence="1" id="KW-1133">Transmembrane helix</keyword>
<dbReference type="EMBL" id="AGWN01000001">
    <property type="protein sequence ID" value="EPD30559.1"/>
    <property type="molecule type" value="Genomic_DNA"/>
</dbReference>
<dbReference type="OrthoDB" id="25997at2"/>
<dbReference type="AlphaFoldDB" id="A0A9W5VW54"/>
<dbReference type="Proteomes" id="UP000014387">
    <property type="component" value="Unassembled WGS sequence"/>
</dbReference>
<evidence type="ECO:0008006" key="4">
    <source>
        <dbReference type="Google" id="ProtNLM"/>
    </source>
</evidence>
<reference evidence="2 3" key="1">
    <citation type="submission" date="2013-05" db="EMBL/GenBank/DDBJ databases">
        <title>The Genome Sequence of Actinomyces europaeus ACS-120-V-COL10B.</title>
        <authorList>
            <consortium name="The Broad Institute Genomics Platform"/>
            <person name="Earl A."/>
            <person name="Ward D."/>
            <person name="Feldgarden M."/>
            <person name="Gevers D."/>
            <person name="Saerens B."/>
            <person name="Vaneechoutte M."/>
            <person name="Walker B."/>
            <person name="Young S."/>
            <person name="Zeng Q."/>
            <person name="Gargeya S."/>
            <person name="Fitzgerald M."/>
            <person name="Haas B."/>
            <person name="Abouelleil A."/>
            <person name="Allen A.W."/>
            <person name="Alvarado L."/>
            <person name="Arachchi H.M."/>
            <person name="Berlin A.M."/>
            <person name="Chapman S.B."/>
            <person name="Gainer-Dewar J."/>
            <person name="Goldberg J."/>
            <person name="Griggs A."/>
            <person name="Gujja S."/>
            <person name="Hansen M."/>
            <person name="Howarth C."/>
            <person name="Imamovic A."/>
            <person name="Ireland A."/>
            <person name="Larimer J."/>
            <person name="McCowan C."/>
            <person name="Murphy C."/>
            <person name="Pearson M."/>
            <person name="Poon T.W."/>
            <person name="Priest M."/>
            <person name="Roberts A."/>
            <person name="Saif S."/>
            <person name="Shea T."/>
            <person name="Sisk P."/>
            <person name="Sykes S."/>
            <person name="Wortman J."/>
            <person name="Nusbaum C."/>
            <person name="Birren B."/>
        </authorList>
    </citation>
    <scope>NUCLEOTIDE SEQUENCE [LARGE SCALE GENOMIC DNA]</scope>
    <source>
        <strain evidence="2 3">ACS-120-V-Col10b</strain>
    </source>
</reference>
<keyword evidence="3" id="KW-1185">Reference proteome</keyword>
<dbReference type="RefSeq" id="WP_016443671.1">
    <property type="nucleotide sequence ID" value="NZ_KE150266.1"/>
</dbReference>
<feature type="transmembrane region" description="Helical" evidence="1">
    <location>
        <begin position="21"/>
        <end position="40"/>
    </location>
</feature>
<sequence>MRNHMRAAGAEPRPATDNRGASYGGGRVVMAVFWVCAVYFTYTAFVDFVTFSNQPIGPRVLSLIAALGYILIAISITHNGRRMRIIGWTALLVELAGVLSTGIMGLGVADIGAIRNVWANFGAGYYYAPLILPVIGLVWIWFTNPRRIVEIAESFDRK</sequence>
<feature type="transmembrane region" description="Helical" evidence="1">
    <location>
        <begin position="124"/>
        <end position="142"/>
    </location>
</feature>
<feature type="transmembrane region" description="Helical" evidence="1">
    <location>
        <begin position="85"/>
        <end position="104"/>
    </location>
</feature>
<evidence type="ECO:0000313" key="3">
    <source>
        <dbReference type="Proteomes" id="UP000014387"/>
    </source>
</evidence>
<keyword evidence="1" id="KW-0472">Membrane</keyword>
<name>A0A9W5VW54_9ACTO</name>
<gene>
    <name evidence="2" type="ORF">HMPREF9238_00305</name>
</gene>
<accession>A0A9W5VW54</accession>
<proteinExistence type="predicted"/>
<protein>
    <recommendedName>
        <fullName evidence="4">Integral membrane protein</fullName>
    </recommendedName>
</protein>